<protein>
    <submittedName>
        <fullName evidence="2">Uncharacterized protein</fullName>
    </submittedName>
</protein>
<reference evidence="2" key="1">
    <citation type="journal article" date="2014" name="Genome Biol. Evol.">
        <title>Pangenome evidence for extensive interdomain horizontal transfer affecting lineage core and shell genes in uncultured planktonic thaumarchaeota and euryarchaeota.</title>
        <authorList>
            <person name="Deschamps P."/>
            <person name="Zivanovic Y."/>
            <person name="Moreira D."/>
            <person name="Rodriguez-Valera F."/>
            <person name="Lopez-Garcia P."/>
        </authorList>
    </citation>
    <scope>NUCLEOTIDE SEQUENCE</scope>
</reference>
<sequence length="131" mass="13954">MQHGGARPGAGRPRAAASVNKDNEIISKKLKGGAQAGWEVLADEYPSLIRLAVEFAKGDIDGKPNPSMLKTLLELMPKVVGTDADADDATVIQLVRELRATITTNDTSNPERPSLGINSFGDSTPPTNLRF</sequence>
<evidence type="ECO:0000313" key="2">
    <source>
        <dbReference type="EMBL" id="AIF12180.1"/>
    </source>
</evidence>
<feature type="region of interest" description="Disordered" evidence="1">
    <location>
        <begin position="103"/>
        <end position="131"/>
    </location>
</feature>
<name>A0A075HAD4_9ARCH</name>
<dbReference type="EMBL" id="KF900939">
    <property type="protein sequence ID" value="AIF12180.1"/>
    <property type="molecule type" value="Genomic_DNA"/>
</dbReference>
<evidence type="ECO:0000256" key="1">
    <source>
        <dbReference type="SAM" id="MobiDB-lite"/>
    </source>
</evidence>
<accession>A0A075HAD4</accession>
<feature type="region of interest" description="Disordered" evidence="1">
    <location>
        <begin position="1"/>
        <end position="22"/>
    </location>
</feature>
<dbReference type="AlphaFoldDB" id="A0A075HAD4"/>
<organism evidence="2">
    <name type="scientific">uncultured marine thaumarchaeote KM3_54_G11</name>
    <dbReference type="NCBI Taxonomy" id="1456193"/>
    <lineage>
        <taxon>Archaea</taxon>
        <taxon>Nitrososphaerota</taxon>
        <taxon>environmental samples</taxon>
    </lineage>
</organism>
<proteinExistence type="predicted"/>